<name>A0A0D2DMT1_9EURO</name>
<dbReference type="Gene3D" id="2.130.10.10">
    <property type="entry name" value="YVTN repeat-like/Quinoprotein amine dehydrogenase"/>
    <property type="match status" value="2"/>
</dbReference>
<reference evidence="3 4" key="1">
    <citation type="submission" date="2015-01" db="EMBL/GenBank/DDBJ databases">
        <title>The Genome Sequence of Fonsecaea pedrosoi CBS 271.37.</title>
        <authorList>
            <consortium name="The Broad Institute Genomics Platform"/>
            <person name="Cuomo C."/>
            <person name="de Hoog S."/>
            <person name="Gorbushina A."/>
            <person name="Stielow B."/>
            <person name="Teixiera M."/>
            <person name="Abouelleil A."/>
            <person name="Chapman S.B."/>
            <person name="Priest M."/>
            <person name="Young S.K."/>
            <person name="Wortman J."/>
            <person name="Nusbaum C."/>
            <person name="Birren B."/>
        </authorList>
    </citation>
    <scope>NUCLEOTIDE SEQUENCE [LARGE SCALE GENOMIC DNA]</scope>
    <source>
        <strain evidence="3 4">CBS 271.37</strain>
    </source>
</reference>
<evidence type="ECO:0000256" key="2">
    <source>
        <dbReference type="SAM" id="SignalP"/>
    </source>
</evidence>
<evidence type="ECO:0000313" key="4">
    <source>
        <dbReference type="Proteomes" id="UP000053029"/>
    </source>
</evidence>
<dbReference type="VEuPathDB" id="FungiDB:Z517_08821"/>
<proteinExistence type="predicted"/>
<accession>A0A0D2DMT1</accession>
<feature type="chain" id="PRO_5002240531" description="3-carboxymuconate cyclase" evidence="2">
    <location>
        <begin position="22"/>
        <end position="409"/>
    </location>
</feature>
<organism evidence="3 4">
    <name type="scientific">Fonsecaea pedrosoi CBS 271.37</name>
    <dbReference type="NCBI Taxonomy" id="1442368"/>
    <lineage>
        <taxon>Eukaryota</taxon>
        <taxon>Fungi</taxon>
        <taxon>Dikarya</taxon>
        <taxon>Ascomycota</taxon>
        <taxon>Pezizomycotina</taxon>
        <taxon>Eurotiomycetes</taxon>
        <taxon>Chaetothyriomycetidae</taxon>
        <taxon>Chaetothyriales</taxon>
        <taxon>Herpotrichiellaceae</taxon>
        <taxon>Fonsecaea</taxon>
    </lineage>
</organism>
<dbReference type="EMBL" id="KN846973">
    <property type="protein sequence ID" value="KIW78981.1"/>
    <property type="molecule type" value="Genomic_DNA"/>
</dbReference>
<dbReference type="InterPro" id="IPR015943">
    <property type="entry name" value="WD40/YVTN_repeat-like_dom_sf"/>
</dbReference>
<feature type="region of interest" description="Disordered" evidence="1">
    <location>
        <begin position="66"/>
        <end position="85"/>
    </location>
</feature>
<protein>
    <recommendedName>
        <fullName evidence="5">3-carboxymuconate cyclase</fullName>
    </recommendedName>
</protein>
<dbReference type="GeneID" id="25308311"/>
<evidence type="ECO:0008006" key="5">
    <source>
        <dbReference type="Google" id="ProtNLM"/>
    </source>
</evidence>
<dbReference type="STRING" id="1442368.A0A0D2DMT1"/>
<dbReference type="RefSeq" id="XP_013282789.1">
    <property type="nucleotide sequence ID" value="XM_013427335.1"/>
</dbReference>
<keyword evidence="4" id="KW-1185">Reference proteome</keyword>
<evidence type="ECO:0000256" key="1">
    <source>
        <dbReference type="SAM" id="MobiDB-lite"/>
    </source>
</evidence>
<keyword evidence="2" id="KW-0732">Signal</keyword>
<dbReference type="SUPFAM" id="SSF75011">
    <property type="entry name" value="3-carboxy-cis,cis-mucoante lactonizing enzyme"/>
    <property type="match status" value="1"/>
</dbReference>
<dbReference type="HOGENOM" id="CLU_037887_1_0_1"/>
<dbReference type="OrthoDB" id="10006285at2759"/>
<evidence type="ECO:0000313" key="3">
    <source>
        <dbReference type="EMBL" id="KIW78981.1"/>
    </source>
</evidence>
<feature type="compositionally biased region" description="Polar residues" evidence="1">
    <location>
        <begin position="66"/>
        <end position="81"/>
    </location>
</feature>
<dbReference type="AlphaFoldDB" id="A0A0D2DMT1"/>
<sequence>MLNNLLSSSLLLAASIGSVWSAPSPHPGKWGNPHPKGARAIYFITNDASNSVAAVPVAANGMLSQGSLTPTGGEGSNSVTADNEPAAPDALISQSALTIAGNNIFAVNAGSNTLSMLSIDSRDPTKLTVVGAPVSLPGQFPNTVAASARNRLVCVGTTGEVNGVSCSSFSRQGLGAMDSLRSFDLVQTTPPVGPTNTVSQVFFSEDESRLFTTVKGDPPNNNTGFFSVFPVQGGNWHMRASLSMTDTRSSPAGTAVLFGSEVIRGTSNVFVTDASFGAAVVSVDPASGTASTVAKQAVDGQAATCWAAISPKTGTAFVADVGVNRLVEMSLTDASIISTLDLSANGDPGLIDLKAAGNFIYALSPGNGTTPAAVTVVDVSGGPGSAKQVQHFQLDSMGVDKNAQGMAVF</sequence>
<dbReference type="Proteomes" id="UP000053029">
    <property type="component" value="Unassembled WGS sequence"/>
</dbReference>
<feature type="signal peptide" evidence="2">
    <location>
        <begin position="1"/>
        <end position="21"/>
    </location>
</feature>
<gene>
    <name evidence="3" type="ORF">Z517_08821</name>
</gene>